<dbReference type="SUPFAM" id="SSF103025">
    <property type="entry name" value="Folate-binding domain"/>
    <property type="match status" value="1"/>
</dbReference>
<dbReference type="eggNOG" id="COG0354">
    <property type="taxonomic scope" value="Bacteria"/>
</dbReference>
<dbReference type="PIRSF" id="PIRSF006487">
    <property type="entry name" value="GcvT"/>
    <property type="match status" value="1"/>
</dbReference>
<evidence type="ECO:0000313" key="3">
    <source>
        <dbReference type="Proteomes" id="UP000001026"/>
    </source>
</evidence>
<dbReference type="PANTHER" id="PTHR22602:SF0">
    <property type="entry name" value="TRANSFERASE CAF17, MITOCHONDRIAL-RELATED"/>
    <property type="match status" value="1"/>
</dbReference>
<keyword evidence="1" id="KW-0809">Transit peptide</keyword>
<reference evidence="2 3" key="1">
    <citation type="journal article" date="2003" name="Nature">
        <title>Genome divergence in two Prochlorococcus ecotypes reflects oceanic niche differentiation.</title>
        <authorList>
            <person name="Rocap G."/>
            <person name="Larimer F.W."/>
            <person name="Lamerdin J.E."/>
            <person name="Malfatti S."/>
            <person name="Chain P."/>
            <person name="Ahlgren N.A."/>
            <person name="Arellano A."/>
            <person name="Coleman M."/>
            <person name="Hauser L."/>
            <person name="Hess W.R."/>
            <person name="Johnson Z.I."/>
            <person name="Land M.L."/>
            <person name="Lindell D."/>
            <person name="Post A.F."/>
            <person name="Regala W."/>
            <person name="Shah M."/>
            <person name="Shaw S.L."/>
            <person name="Steglich C."/>
            <person name="Sullivan M.B."/>
            <person name="Ting C.S."/>
            <person name="Tolonen A."/>
            <person name="Webb E.A."/>
            <person name="Zinser E.R."/>
            <person name="Chisholm S.W."/>
        </authorList>
    </citation>
    <scope>NUCLEOTIDE SEQUENCE [LARGE SCALE GENOMIC DNA]</scope>
    <source>
        <strain evidence="3">CCMP1986 / NIES-2087 / MED4</strain>
    </source>
</reference>
<dbReference type="NCBIfam" id="TIGR03317">
    <property type="entry name" value="ygfZ_signature"/>
    <property type="match status" value="1"/>
</dbReference>
<dbReference type="KEGG" id="pmm:PMM0276"/>
<dbReference type="Proteomes" id="UP000001026">
    <property type="component" value="Chromosome"/>
</dbReference>
<dbReference type="Gene3D" id="3.30.1360.120">
    <property type="entry name" value="Probable tRNA modification gtpase trme, domain 1"/>
    <property type="match status" value="2"/>
</dbReference>
<name>Q7V319_PROMP</name>
<dbReference type="STRING" id="59919.PMM0276"/>
<evidence type="ECO:0000256" key="1">
    <source>
        <dbReference type="ARBA" id="ARBA00022946"/>
    </source>
</evidence>
<dbReference type="InterPro" id="IPR017703">
    <property type="entry name" value="YgfZ/GCV_T_CS"/>
</dbReference>
<evidence type="ECO:0008006" key="4">
    <source>
        <dbReference type="Google" id="ProtNLM"/>
    </source>
</evidence>
<dbReference type="PANTHER" id="PTHR22602">
    <property type="entry name" value="TRANSFERASE CAF17, MITOCHONDRIAL-RELATED"/>
    <property type="match status" value="1"/>
</dbReference>
<dbReference type="GO" id="GO:0016226">
    <property type="term" value="P:iron-sulfur cluster assembly"/>
    <property type="evidence" value="ECO:0007669"/>
    <property type="project" value="TreeGrafter"/>
</dbReference>
<dbReference type="HOGENOM" id="CLU_007884_6_3_3"/>
<gene>
    <name evidence="2" type="ordered locus">PMM0276</name>
</gene>
<dbReference type="AlphaFoldDB" id="Q7V319"/>
<dbReference type="RefSeq" id="WP_011131913.1">
    <property type="nucleotide sequence ID" value="NC_005072.1"/>
</dbReference>
<sequence>MSKIKENKEQFWLEKFDCFSVTGKDSKRFLNGITTGNIVDLNNKVLKSCWLSPNGILKSLLEINCSEKELKVIVLVGNTSEIRKYFNDIIFPSDDVSLSDSFSINRLQQVDDMNSWRITQPIFLKNEDKKYDFYKNNPNSMNTNDLQLWKINQAIPSLNSEINGKNNPLELGLTDLIDFNKGCYLGQETMSKIKNVSSLKQEIRVWTAKDKDVNLESVNKILFNNQNKEKSVGYITSIYVLESRIIKGLAMIKRKYLDKGNPFFSDNFGQISLEKSVGSTFL</sequence>
<dbReference type="InterPro" id="IPR027266">
    <property type="entry name" value="TrmE/GcvT-like"/>
</dbReference>
<organism evidence="2 3">
    <name type="scientific">Prochlorococcus marinus subsp. pastoris (strain CCMP1986 / NIES-2087 / MED4)</name>
    <dbReference type="NCBI Taxonomy" id="59919"/>
    <lineage>
        <taxon>Bacteria</taxon>
        <taxon>Bacillati</taxon>
        <taxon>Cyanobacteriota</taxon>
        <taxon>Cyanophyceae</taxon>
        <taxon>Synechococcales</taxon>
        <taxon>Prochlorococcaceae</taxon>
        <taxon>Prochlorococcus</taxon>
    </lineage>
</organism>
<accession>Q7V319</accession>
<dbReference type="InterPro" id="IPR045179">
    <property type="entry name" value="YgfZ/GcvT"/>
</dbReference>
<protein>
    <recommendedName>
        <fullName evidence="4">Folate-dependent protein for Fe/S cluster synthesis/repair in oxidative stress</fullName>
    </recommendedName>
</protein>
<evidence type="ECO:0000313" key="2">
    <source>
        <dbReference type="EMBL" id="CAE18735.1"/>
    </source>
</evidence>
<proteinExistence type="predicted"/>
<dbReference type="EMBL" id="BX548174">
    <property type="protein sequence ID" value="CAE18735.1"/>
    <property type="molecule type" value="Genomic_DNA"/>
</dbReference>